<organism evidence="4 5">
    <name type="scientific">Candidatus Fimicola merdigallinarum</name>
    <dbReference type="NCBI Taxonomy" id="2840819"/>
    <lineage>
        <taxon>Bacteria</taxon>
        <taxon>Bacillati</taxon>
        <taxon>Bacillota</taxon>
        <taxon>Clostridia</taxon>
        <taxon>Lachnospirales</taxon>
        <taxon>Lachnospiraceae</taxon>
        <taxon>Lachnospiraceae incertae sedis</taxon>
        <taxon>Candidatus Fimicola</taxon>
    </lineage>
</organism>
<dbReference type="PANTHER" id="PTHR10819:SF3">
    <property type="entry name" value="PHOSPHOTRIESTERASE-RELATED PROTEIN"/>
    <property type="match status" value="1"/>
</dbReference>
<dbReference type="PROSITE" id="PS51347">
    <property type="entry name" value="PHOSPHOTRIESTERASE_2"/>
    <property type="match status" value="1"/>
</dbReference>
<evidence type="ECO:0000256" key="1">
    <source>
        <dbReference type="ARBA" id="ARBA00022723"/>
    </source>
</evidence>
<dbReference type="Gene3D" id="3.20.20.140">
    <property type="entry name" value="Metal-dependent hydrolases"/>
    <property type="match status" value="1"/>
</dbReference>
<comment type="similarity">
    <text evidence="3">Belongs to the metallo-dependent hydrolases superfamily. Phosphotriesterase family.</text>
</comment>
<comment type="caution">
    <text evidence="4">The sequence shown here is derived from an EMBL/GenBank/DDBJ whole genome shotgun (WGS) entry which is preliminary data.</text>
</comment>
<dbReference type="PIRSF" id="PIRSF016839">
    <property type="entry name" value="PhP"/>
    <property type="match status" value="1"/>
</dbReference>
<feature type="non-terminal residue" evidence="4">
    <location>
        <position position="1"/>
    </location>
</feature>
<gene>
    <name evidence="4" type="ORF">IAC55_08045</name>
</gene>
<sequence length="263" mass="29729">MSRGLGDVYKRQELYNYGVRNILEVTNIGMGRDIDYIQKVSKETGINIIVSTGFYKEPFLPECVYKLSEEELSNIIEKEIINGIDNTGIKASVIGEFGTSKNQMTDMEKKVFDAMVISALKTNAPITTHTTLGTFGLEQAEYLIKKGVNPKKIIIGHMDLSKDIEYILKVLNTGVNIGFDTIGKVNYCEEEFRIKALKEIDKHSMLSQVVFSMDITRKSHLKYKGGIGYTYIFEKFIPLLKENGFGTDKIEMILKENPVRILG</sequence>
<evidence type="ECO:0000313" key="5">
    <source>
        <dbReference type="Proteomes" id="UP000823611"/>
    </source>
</evidence>
<dbReference type="InterPro" id="IPR032466">
    <property type="entry name" value="Metal_Hydrolase"/>
</dbReference>
<dbReference type="AlphaFoldDB" id="A0A9D9DYR0"/>
<reference evidence="4" key="2">
    <citation type="journal article" date="2021" name="PeerJ">
        <title>Extensive microbial diversity within the chicken gut microbiome revealed by metagenomics and culture.</title>
        <authorList>
            <person name="Gilroy R."/>
            <person name="Ravi A."/>
            <person name="Getino M."/>
            <person name="Pursley I."/>
            <person name="Horton D.L."/>
            <person name="Alikhan N.F."/>
            <person name="Baker D."/>
            <person name="Gharbi K."/>
            <person name="Hall N."/>
            <person name="Watson M."/>
            <person name="Adriaenssens E.M."/>
            <person name="Foster-Nyarko E."/>
            <person name="Jarju S."/>
            <person name="Secka A."/>
            <person name="Antonio M."/>
            <person name="Oren A."/>
            <person name="Chaudhuri R.R."/>
            <person name="La Ragione R."/>
            <person name="Hildebrand F."/>
            <person name="Pallen M.J."/>
        </authorList>
    </citation>
    <scope>NUCLEOTIDE SEQUENCE</scope>
    <source>
        <strain evidence="4">F6-4510</strain>
    </source>
</reference>
<dbReference type="InterPro" id="IPR001559">
    <property type="entry name" value="Phosphotriesterase"/>
</dbReference>
<keyword evidence="1" id="KW-0479">Metal-binding</keyword>
<dbReference type="EMBL" id="JADIMX010000156">
    <property type="protein sequence ID" value="MBO8435253.1"/>
    <property type="molecule type" value="Genomic_DNA"/>
</dbReference>
<evidence type="ECO:0000256" key="3">
    <source>
        <dbReference type="PROSITE-ProRule" id="PRU00679"/>
    </source>
</evidence>
<dbReference type="Proteomes" id="UP000823611">
    <property type="component" value="Unassembled WGS sequence"/>
</dbReference>
<evidence type="ECO:0000256" key="2">
    <source>
        <dbReference type="ARBA" id="ARBA00022801"/>
    </source>
</evidence>
<dbReference type="SUPFAM" id="SSF51556">
    <property type="entry name" value="Metallo-dependent hydrolases"/>
    <property type="match status" value="1"/>
</dbReference>
<name>A0A9D9DYR0_9FIRM</name>
<accession>A0A9D9DYR0</accession>
<keyword evidence="2" id="KW-0378">Hydrolase</keyword>
<dbReference type="Pfam" id="PF02126">
    <property type="entry name" value="PTE"/>
    <property type="match status" value="1"/>
</dbReference>
<dbReference type="GO" id="GO:0008270">
    <property type="term" value="F:zinc ion binding"/>
    <property type="evidence" value="ECO:0007669"/>
    <property type="project" value="InterPro"/>
</dbReference>
<proteinExistence type="inferred from homology"/>
<dbReference type="PANTHER" id="PTHR10819">
    <property type="entry name" value="PHOSPHOTRIESTERASE-RELATED"/>
    <property type="match status" value="1"/>
</dbReference>
<comment type="caution">
    <text evidence="3">Lacks conserved residue(s) required for the propagation of feature annotation.</text>
</comment>
<evidence type="ECO:0000313" key="4">
    <source>
        <dbReference type="EMBL" id="MBO8435253.1"/>
    </source>
</evidence>
<protein>
    <submittedName>
        <fullName evidence="4">Phosphotriesterase-related protein</fullName>
    </submittedName>
</protein>
<dbReference type="GO" id="GO:0016787">
    <property type="term" value="F:hydrolase activity"/>
    <property type="evidence" value="ECO:0007669"/>
    <property type="project" value="UniProtKB-KW"/>
</dbReference>
<reference evidence="4" key="1">
    <citation type="submission" date="2020-10" db="EMBL/GenBank/DDBJ databases">
        <authorList>
            <person name="Gilroy R."/>
        </authorList>
    </citation>
    <scope>NUCLEOTIDE SEQUENCE</scope>
    <source>
        <strain evidence="4">F6-4510</strain>
    </source>
</reference>